<gene>
    <name evidence="3" type="ORF">LX32DRAFT_514062</name>
</gene>
<dbReference type="AlphaFoldDB" id="A0AAD9H9B6"/>
<evidence type="ECO:0000313" key="3">
    <source>
        <dbReference type="EMBL" id="KAK2023779.1"/>
    </source>
</evidence>
<reference evidence="3" key="1">
    <citation type="submission" date="2021-06" db="EMBL/GenBank/DDBJ databases">
        <title>Comparative genomics, transcriptomics and evolutionary studies reveal genomic signatures of adaptation to plant cell wall in hemibiotrophic fungi.</title>
        <authorList>
            <consortium name="DOE Joint Genome Institute"/>
            <person name="Baroncelli R."/>
            <person name="Diaz J.F."/>
            <person name="Benocci T."/>
            <person name="Peng M."/>
            <person name="Battaglia E."/>
            <person name="Haridas S."/>
            <person name="Andreopoulos W."/>
            <person name="Labutti K."/>
            <person name="Pangilinan J."/>
            <person name="Floch G.L."/>
            <person name="Makela M.R."/>
            <person name="Henrissat B."/>
            <person name="Grigoriev I.V."/>
            <person name="Crouch J.A."/>
            <person name="De Vries R.P."/>
            <person name="Sukno S.A."/>
            <person name="Thon M.R."/>
        </authorList>
    </citation>
    <scope>NUCLEOTIDE SEQUENCE</scope>
    <source>
        <strain evidence="3">MAFF235873</strain>
    </source>
</reference>
<evidence type="ECO:0000256" key="1">
    <source>
        <dbReference type="SAM" id="MobiDB-lite"/>
    </source>
</evidence>
<comment type="caution">
    <text evidence="3">The sequence shown here is derived from an EMBL/GenBank/DDBJ whole genome shotgun (WGS) entry which is preliminary data.</text>
</comment>
<evidence type="ECO:0000313" key="4">
    <source>
        <dbReference type="Proteomes" id="UP001232148"/>
    </source>
</evidence>
<evidence type="ECO:0000259" key="2">
    <source>
        <dbReference type="Pfam" id="PF22893"/>
    </source>
</evidence>
<feature type="domain" description="Ubiquitin-like" evidence="2">
    <location>
        <begin position="87"/>
        <end position="142"/>
    </location>
</feature>
<feature type="non-terminal residue" evidence="3">
    <location>
        <position position="1"/>
    </location>
</feature>
<feature type="region of interest" description="Disordered" evidence="1">
    <location>
        <begin position="1"/>
        <end position="30"/>
    </location>
</feature>
<accession>A0AAD9H9B6</accession>
<dbReference type="InterPro" id="IPR054464">
    <property type="entry name" value="ULD_fung"/>
</dbReference>
<feature type="region of interest" description="Disordered" evidence="1">
    <location>
        <begin position="45"/>
        <end position="81"/>
    </location>
</feature>
<proteinExistence type="predicted"/>
<feature type="compositionally biased region" description="Basic and acidic residues" evidence="1">
    <location>
        <begin position="72"/>
        <end position="81"/>
    </location>
</feature>
<protein>
    <recommendedName>
        <fullName evidence="2">Ubiquitin-like domain-containing protein</fullName>
    </recommendedName>
</protein>
<dbReference type="EMBL" id="MU842987">
    <property type="protein sequence ID" value="KAK2023779.1"/>
    <property type="molecule type" value="Genomic_DNA"/>
</dbReference>
<dbReference type="Proteomes" id="UP001232148">
    <property type="component" value="Unassembled WGS sequence"/>
</dbReference>
<sequence length="142" mass="16109">MSNVYIPPTVEEGPREDKAEKGDHKGGEDLDYELERAKQEYARLKASEKISTGAKTREKDARSTPSTWRGKAPNDRHIHDGAEKIDTSIRFKDAVGRKFRFPYELVKTWSGMEELIKQAFIHVDVIGPHVQQGQYDLIGPEG</sequence>
<feature type="compositionally biased region" description="Basic and acidic residues" evidence="1">
    <location>
        <begin position="12"/>
        <end position="30"/>
    </location>
</feature>
<keyword evidence="4" id="KW-1185">Reference proteome</keyword>
<organism evidence="3 4">
    <name type="scientific">Colletotrichum zoysiae</name>
    <dbReference type="NCBI Taxonomy" id="1216348"/>
    <lineage>
        <taxon>Eukaryota</taxon>
        <taxon>Fungi</taxon>
        <taxon>Dikarya</taxon>
        <taxon>Ascomycota</taxon>
        <taxon>Pezizomycotina</taxon>
        <taxon>Sordariomycetes</taxon>
        <taxon>Hypocreomycetidae</taxon>
        <taxon>Glomerellales</taxon>
        <taxon>Glomerellaceae</taxon>
        <taxon>Colletotrichum</taxon>
        <taxon>Colletotrichum graminicola species complex</taxon>
    </lineage>
</organism>
<dbReference type="Pfam" id="PF22893">
    <property type="entry name" value="ULD_2"/>
    <property type="match status" value="1"/>
</dbReference>
<name>A0AAD9H9B6_9PEZI</name>